<feature type="region of interest" description="Disordered" evidence="1">
    <location>
        <begin position="1"/>
        <end position="200"/>
    </location>
</feature>
<feature type="region of interest" description="Disordered" evidence="1">
    <location>
        <begin position="408"/>
        <end position="457"/>
    </location>
</feature>
<feature type="compositionally biased region" description="Basic and acidic residues" evidence="1">
    <location>
        <begin position="666"/>
        <end position="691"/>
    </location>
</feature>
<proteinExistence type="predicted"/>
<feature type="compositionally biased region" description="Polar residues" evidence="1">
    <location>
        <begin position="124"/>
        <end position="133"/>
    </location>
</feature>
<sequence>MAYDAEEAARRAREAADRAEQAAMLADLSEERRAQLAVPDAPPEHILAEDPRTQAQAKLIARGTKIRGEAETSKDPNAVKRAGWYPDVPVNEDGDRFSGQGHRDRQLAQQSGSFGRAGARPAQQGPQSSRSNLSGGGGGGPPQTRAAARGTILPASSRVQRPPSPRKFGTVRFPPPSRPILPATGAQRTSSNASTGPRQSAAMIAAQKMAFALGSNGTDRQASPAQAPLPAFRQPTASNGPAPSTMQNNSPHTFAPPAPPAPKASTTTAPSTQAPANKGPASTTSSTTSGNGIVRVSANAIAAQNTLRLAGIPFIIEGSEDQAMPDRSRTEWPRQTPAAQSMPTFSSPSPQATRRPAQAPPRDSAPSPTRSQDPAPVTGASALIGCLNPTGAAAKMLNSMGIISTEPRVLPPKLTPPSFPSGGHTYSTSPQQSVFSYSRATSPAPQSSSARPATMQPATQANTFATGLGASRYANGDVPAVSSSSAANGHAAPPSAAAIIAPHMAAHTTPSSSSIAPAPARRTRTAVPRGVALAPASSATQLPAEDVVMGGTTAAPSTLAPTGSDFTFIANAPSTQQPPASSTTAAPTSTTFITPALPVTRSGVDASIPIHRLQAQMYAGGLTPEENAQRVQYYERFPERLHFLEEACDQLILEGRPTYLDVMDTEPSKPVEKKETESNKKPDTKPVKQENEQVATPVARSNTSRSSLAPHLRNGTASPAPHLRRAAAVAAPASPRAEAPTASNTRQQAIKTETEDSPNASRPRSEAPFSITAVAPSGPSPAAQAHNTRAAAAIATANGANIAQGMLSVIFQDANGNFLGNRSIPVDAPVQANLNITSRHIEFNPMDLANEMAALAAAMRLHIDGVKLKRGDGRLWEEDKKKE</sequence>
<feature type="compositionally biased region" description="Basic and acidic residues" evidence="1">
    <location>
        <begin position="42"/>
        <end position="52"/>
    </location>
</feature>
<feature type="compositionally biased region" description="Polar residues" evidence="1">
    <location>
        <begin position="235"/>
        <end position="249"/>
    </location>
</feature>
<feature type="region of interest" description="Disordered" evidence="1">
    <location>
        <begin position="215"/>
        <end position="290"/>
    </location>
</feature>
<feature type="compositionally biased region" description="Low complexity" evidence="1">
    <location>
        <begin position="348"/>
        <end position="362"/>
    </location>
</feature>
<feature type="compositionally biased region" description="Pro residues" evidence="1">
    <location>
        <begin position="409"/>
        <end position="419"/>
    </location>
</feature>
<feature type="compositionally biased region" description="Low complexity" evidence="1">
    <location>
        <begin position="438"/>
        <end position="454"/>
    </location>
</feature>
<feature type="compositionally biased region" description="Basic and acidic residues" evidence="1">
    <location>
        <begin position="7"/>
        <end position="20"/>
    </location>
</feature>
<gene>
    <name evidence="2" type="ORF">ZT1E4_G11051</name>
</gene>
<feature type="compositionally biased region" description="Basic and acidic residues" evidence="1">
    <location>
        <begin position="93"/>
        <end position="106"/>
    </location>
</feature>
<dbReference type="Proteomes" id="UP000245764">
    <property type="component" value="Chromosome 12"/>
</dbReference>
<feature type="compositionally biased region" description="Polar residues" evidence="1">
    <location>
        <begin position="337"/>
        <end position="347"/>
    </location>
</feature>
<feature type="compositionally biased region" description="Basic and acidic residues" evidence="1">
    <location>
        <begin position="66"/>
        <end position="78"/>
    </location>
</feature>
<evidence type="ECO:0000313" key="3">
    <source>
        <dbReference type="Proteomes" id="UP000245764"/>
    </source>
</evidence>
<feature type="region of interest" description="Disordered" evidence="1">
    <location>
        <begin position="320"/>
        <end position="382"/>
    </location>
</feature>
<evidence type="ECO:0000256" key="1">
    <source>
        <dbReference type="SAM" id="MobiDB-lite"/>
    </source>
</evidence>
<name>A0A2H1H5J2_ZYMTR</name>
<feature type="region of interest" description="Disordered" evidence="1">
    <location>
        <begin position="661"/>
        <end position="766"/>
    </location>
</feature>
<feature type="compositionally biased region" description="Low complexity" evidence="1">
    <location>
        <begin position="726"/>
        <end position="742"/>
    </location>
</feature>
<dbReference type="EMBL" id="LT854264">
    <property type="protein sequence ID" value="SMR61086.1"/>
    <property type="molecule type" value="Genomic_DNA"/>
</dbReference>
<feature type="compositionally biased region" description="Polar residues" evidence="1">
    <location>
        <begin position="743"/>
        <end position="762"/>
    </location>
</feature>
<protein>
    <submittedName>
        <fullName evidence="2">Uncharacterized protein</fullName>
    </submittedName>
</protein>
<feature type="compositionally biased region" description="Polar residues" evidence="1">
    <location>
        <begin position="186"/>
        <end position="198"/>
    </location>
</feature>
<organism evidence="2 3">
    <name type="scientific">Zymoseptoria tritici ST99CH_1E4</name>
    <dbReference type="NCBI Taxonomy" id="1276532"/>
    <lineage>
        <taxon>Eukaryota</taxon>
        <taxon>Fungi</taxon>
        <taxon>Dikarya</taxon>
        <taxon>Ascomycota</taxon>
        <taxon>Pezizomycotina</taxon>
        <taxon>Dothideomycetes</taxon>
        <taxon>Dothideomycetidae</taxon>
        <taxon>Mycosphaerellales</taxon>
        <taxon>Mycosphaerellaceae</taxon>
        <taxon>Zymoseptoria</taxon>
    </lineage>
</organism>
<feature type="compositionally biased region" description="Polar residues" evidence="1">
    <location>
        <begin position="424"/>
        <end position="436"/>
    </location>
</feature>
<reference evidence="3" key="1">
    <citation type="submission" date="2017-05" db="EMBL/GenBank/DDBJ databases">
        <authorList>
            <person name="Song R."/>
            <person name="Chenine A.L."/>
            <person name="Ruprecht R.M."/>
        </authorList>
    </citation>
    <scope>NUCLEOTIDE SEQUENCE [LARGE SCALE GENOMIC DNA]</scope>
</reference>
<feature type="compositionally biased region" description="Polar residues" evidence="1">
    <location>
        <begin position="215"/>
        <end position="224"/>
    </location>
</feature>
<evidence type="ECO:0000313" key="2">
    <source>
        <dbReference type="EMBL" id="SMR61086.1"/>
    </source>
</evidence>
<feature type="compositionally biased region" description="Low complexity" evidence="1">
    <location>
        <begin position="263"/>
        <end position="289"/>
    </location>
</feature>
<dbReference type="AlphaFoldDB" id="A0A2H1H5J2"/>
<accession>A0A2H1H5J2</accession>